<name>A0A8S1A507_ARCPL</name>
<feature type="domain" description="Reverse transcriptase" evidence="1">
    <location>
        <begin position="602"/>
        <end position="867"/>
    </location>
</feature>
<evidence type="ECO:0000259" key="1">
    <source>
        <dbReference type="PROSITE" id="PS50878"/>
    </source>
</evidence>
<dbReference type="OrthoDB" id="10004495at2759"/>
<dbReference type="Pfam" id="PF00078">
    <property type="entry name" value="RVT_1"/>
    <property type="match status" value="1"/>
</dbReference>
<comment type="caution">
    <text evidence="2">The sequence shown here is derived from an EMBL/GenBank/DDBJ whole genome shotgun (WGS) entry which is preliminary data.</text>
</comment>
<dbReference type="GO" id="GO:0003824">
    <property type="term" value="F:catalytic activity"/>
    <property type="evidence" value="ECO:0007669"/>
    <property type="project" value="InterPro"/>
</dbReference>
<reference evidence="2 3" key="1">
    <citation type="submission" date="2020-04" db="EMBL/GenBank/DDBJ databases">
        <authorList>
            <person name="Wallbank WR R."/>
            <person name="Pardo Diaz C."/>
            <person name="Kozak K."/>
            <person name="Martin S."/>
            <person name="Jiggins C."/>
            <person name="Moest M."/>
            <person name="Warren A I."/>
            <person name="Byers J.R.P. K."/>
            <person name="Montejo-Kovacevich G."/>
            <person name="Yen C E."/>
        </authorList>
    </citation>
    <scope>NUCLEOTIDE SEQUENCE [LARGE SCALE GENOMIC DNA]</scope>
</reference>
<dbReference type="SUPFAM" id="SSF56219">
    <property type="entry name" value="DNase I-like"/>
    <property type="match status" value="1"/>
</dbReference>
<dbReference type="InterPro" id="IPR036691">
    <property type="entry name" value="Endo/exonu/phosph_ase_sf"/>
</dbReference>
<dbReference type="AlphaFoldDB" id="A0A8S1A507"/>
<dbReference type="Proteomes" id="UP000494256">
    <property type="component" value="Unassembled WGS sequence"/>
</dbReference>
<dbReference type="SUPFAM" id="SSF56672">
    <property type="entry name" value="DNA/RNA polymerases"/>
    <property type="match status" value="1"/>
</dbReference>
<dbReference type="GO" id="GO:0071897">
    <property type="term" value="P:DNA biosynthetic process"/>
    <property type="evidence" value="ECO:0007669"/>
    <property type="project" value="UniProtKB-ARBA"/>
</dbReference>
<dbReference type="EMBL" id="CADEBD010000309">
    <property type="protein sequence ID" value="CAB3240880.1"/>
    <property type="molecule type" value="Genomic_DNA"/>
</dbReference>
<dbReference type="InterPro" id="IPR005135">
    <property type="entry name" value="Endo/exonuclease/phosphatase"/>
</dbReference>
<evidence type="ECO:0000313" key="2">
    <source>
        <dbReference type="EMBL" id="CAB3240880.1"/>
    </source>
</evidence>
<dbReference type="PROSITE" id="PS50878">
    <property type="entry name" value="RT_POL"/>
    <property type="match status" value="1"/>
</dbReference>
<dbReference type="InterPro" id="IPR000477">
    <property type="entry name" value="RT_dom"/>
</dbReference>
<evidence type="ECO:0000313" key="3">
    <source>
        <dbReference type="Proteomes" id="UP000494256"/>
    </source>
</evidence>
<dbReference type="PANTHER" id="PTHR19446">
    <property type="entry name" value="REVERSE TRANSCRIPTASES"/>
    <property type="match status" value="1"/>
</dbReference>
<dbReference type="CDD" id="cd01650">
    <property type="entry name" value="RT_nLTR_like"/>
    <property type="match status" value="1"/>
</dbReference>
<gene>
    <name evidence="2" type="ORF">APLA_LOCUS9297</name>
</gene>
<proteinExistence type="predicted"/>
<accession>A0A8S1A507</accession>
<organism evidence="2 3">
    <name type="scientific">Arctia plantaginis</name>
    <name type="common">Wood tiger moth</name>
    <name type="synonym">Phalaena plantaginis</name>
    <dbReference type="NCBI Taxonomy" id="874455"/>
    <lineage>
        <taxon>Eukaryota</taxon>
        <taxon>Metazoa</taxon>
        <taxon>Ecdysozoa</taxon>
        <taxon>Arthropoda</taxon>
        <taxon>Hexapoda</taxon>
        <taxon>Insecta</taxon>
        <taxon>Pterygota</taxon>
        <taxon>Neoptera</taxon>
        <taxon>Endopterygota</taxon>
        <taxon>Lepidoptera</taxon>
        <taxon>Glossata</taxon>
        <taxon>Ditrysia</taxon>
        <taxon>Noctuoidea</taxon>
        <taxon>Erebidae</taxon>
        <taxon>Arctiinae</taxon>
        <taxon>Arctia</taxon>
    </lineage>
</organism>
<sequence length="1147" mass="131220">MEDRAFLTALYRQNIKDELKLSENDFIKSTKIVRHRKLENGRQWVGLELEAAVRKHLANTKDKLYIDWATCRFIDDIEVVRCLNCQQFGHVQKFCTIKTPTCANCAAAHETRACPDKDTPDFKPTCAQCQLNLHNDKIATSELDRLILEQKLDIVLLQEQYQSAHLRRNVVQLDCRLQAGIYVASSNFTVTSLRNLMTSHCAVAEISSSTCKVYVVSCYFQYSHPIDPHLHHLRYVLQFLVGHKIIIGADVNASSSLWYCKLRSTDTVRRCAVEDFIAEMNLIIHNTPDAPPTFCNPMGESSIDVTLTRGDDSISRWRVLPDASCSDHRLIVYEFIPRVAQDPQKALYNFRYKTKGANWALFGSLFATHTKDFSRSSLSAEESAEILSETFTYCADVTIGRGSITNTRRCDWWNDRLAELRRSYRKARRKLNTIKKRNVTGDLYNNALIALRVARSHYRAAVEKSKRNLIQKLVDKLDREGPWSPLYHEFKANRSIDLAYIQNIKINNRYTTEVEQTSEYFLHSLVPDDRPENDTDHHRQIRQWAIKPPLSPMSDLPSSDEFLGIIRSLPLNKASGDDKISNKMIKEACKLSGDTIFTVFKRCIAEGIFPRIWRCGNIRIIPKSGDKPPDDPKSYRPITLLPSLGKLLERLVVPRLLPGGVKFHDRQFGFTLGKSTTDAVISVRKFVTGSKFQYVLAIFLDISGAFDNAWWPMLLLKLKSRGCFKNIYSLISSYFSQGTTKLRIGHHSVSKALTMGCPQGSVLGPYLWNIGFDDFLAIPIPSGCTLNAYADDGLLLVESDTRAGLERLANRCLNLISQWGERNRLTFAPNKTFQLLLKGNLKSPPSIRFDNVTVKNKTAVCYLGLVLERNFSFIEHIKIVNEKSKKSFCALTRISTATWGLSFNTLKIIYGATYLGSMCYGAPVWADRATVGAVRRKLLQGQRLALIFLCKAYRTVSTEALPVLAGVLPVDLEVPRRAAMYYSRQQNMECDFLGARDRGKITRLLQQQPDVYNDLIDEWQQRWDESSKGRHLYQFFPSVRERLSRIWLEVDHCVAQFLTGHGNFKSKLYSFKLVESPLCQCSTPNSHYEQSAHHILWECSLWYNERNIMLNSLQVTSGAVYYGDLVSTRVNFRAFRRFCHTYYRNQT</sequence>
<dbReference type="Pfam" id="PF14529">
    <property type="entry name" value="Exo_endo_phos_2"/>
    <property type="match status" value="1"/>
</dbReference>
<dbReference type="InterPro" id="IPR043502">
    <property type="entry name" value="DNA/RNA_pol_sf"/>
</dbReference>
<protein>
    <recommendedName>
        <fullName evidence="1">Reverse transcriptase domain-containing protein</fullName>
    </recommendedName>
</protein>
<dbReference type="Gene3D" id="3.60.10.10">
    <property type="entry name" value="Endonuclease/exonuclease/phosphatase"/>
    <property type="match status" value="1"/>
</dbReference>